<evidence type="ECO:0000313" key="2">
    <source>
        <dbReference type="EMBL" id="KKN16600.1"/>
    </source>
</evidence>
<feature type="compositionally biased region" description="Basic and acidic residues" evidence="1">
    <location>
        <begin position="22"/>
        <end position="33"/>
    </location>
</feature>
<protein>
    <recommendedName>
        <fullName evidence="3">RNA polymerase alpha subunit C-terminal domain-containing protein</fullName>
    </recommendedName>
</protein>
<sequence>MSIDATDVQPTDTTEASPEVEVPDKTSTDETPKSEQTPKQTWERRLNALEKELSGAVLRRMELEADVKAAKATEKEEAGQLKLHIAKGPEEYPLFDKAAADEPTGAGHWRAVTVEEVPIPMGLCGLLRENPDKTLATLGDICDWLADDTHHLTDVPRVGQAKADQIEACLDAYWKAHPEHSQDAADKG</sequence>
<name>A0A0F9NAM4_9ZZZZ</name>
<evidence type="ECO:0008006" key="3">
    <source>
        <dbReference type="Google" id="ProtNLM"/>
    </source>
</evidence>
<reference evidence="2" key="1">
    <citation type="journal article" date="2015" name="Nature">
        <title>Complex archaea that bridge the gap between prokaryotes and eukaryotes.</title>
        <authorList>
            <person name="Spang A."/>
            <person name="Saw J.H."/>
            <person name="Jorgensen S.L."/>
            <person name="Zaremba-Niedzwiedzka K."/>
            <person name="Martijn J."/>
            <person name="Lind A.E."/>
            <person name="van Eijk R."/>
            <person name="Schleper C."/>
            <person name="Guy L."/>
            <person name="Ettema T.J."/>
        </authorList>
    </citation>
    <scope>NUCLEOTIDE SEQUENCE</scope>
</reference>
<dbReference type="AlphaFoldDB" id="A0A0F9NAM4"/>
<feature type="region of interest" description="Disordered" evidence="1">
    <location>
        <begin position="1"/>
        <end position="42"/>
    </location>
</feature>
<dbReference type="EMBL" id="LAZR01003599">
    <property type="protein sequence ID" value="KKN16600.1"/>
    <property type="molecule type" value="Genomic_DNA"/>
</dbReference>
<gene>
    <name evidence="2" type="ORF">LCGC14_0974400</name>
</gene>
<organism evidence="2">
    <name type="scientific">marine sediment metagenome</name>
    <dbReference type="NCBI Taxonomy" id="412755"/>
    <lineage>
        <taxon>unclassified sequences</taxon>
        <taxon>metagenomes</taxon>
        <taxon>ecological metagenomes</taxon>
    </lineage>
</organism>
<proteinExistence type="predicted"/>
<accession>A0A0F9NAM4</accession>
<evidence type="ECO:0000256" key="1">
    <source>
        <dbReference type="SAM" id="MobiDB-lite"/>
    </source>
</evidence>
<comment type="caution">
    <text evidence="2">The sequence shown here is derived from an EMBL/GenBank/DDBJ whole genome shotgun (WGS) entry which is preliminary data.</text>
</comment>